<keyword evidence="1" id="KW-1133">Transmembrane helix</keyword>
<reference evidence="2 3" key="1">
    <citation type="submission" date="2016-11" db="EMBL/GenBank/DDBJ databases">
        <authorList>
            <person name="Jaros S."/>
            <person name="Januszkiewicz K."/>
            <person name="Wedrychowicz H."/>
        </authorList>
    </citation>
    <scope>NUCLEOTIDE SEQUENCE [LARGE SCALE GENOMIC DNA]</scope>
    <source>
        <strain evidence="2 3">DSM 25660</strain>
    </source>
</reference>
<keyword evidence="3" id="KW-1185">Reference proteome</keyword>
<feature type="transmembrane region" description="Helical" evidence="1">
    <location>
        <begin position="7"/>
        <end position="27"/>
    </location>
</feature>
<feature type="transmembrane region" description="Helical" evidence="1">
    <location>
        <begin position="74"/>
        <end position="93"/>
    </location>
</feature>
<proteinExistence type="predicted"/>
<organism evidence="2 3">
    <name type="scientific">Flavobacterium fontis</name>
    <dbReference type="NCBI Taxonomy" id="1124188"/>
    <lineage>
        <taxon>Bacteria</taxon>
        <taxon>Pseudomonadati</taxon>
        <taxon>Bacteroidota</taxon>
        <taxon>Flavobacteriia</taxon>
        <taxon>Flavobacteriales</taxon>
        <taxon>Flavobacteriaceae</taxon>
        <taxon>Flavobacterium</taxon>
    </lineage>
</organism>
<dbReference type="Proteomes" id="UP000184147">
    <property type="component" value="Unassembled WGS sequence"/>
</dbReference>
<dbReference type="AlphaFoldDB" id="A0A1M5DIM1"/>
<keyword evidence="1" id="KW-0472">Membrane</keyword>
<sequence>MNYPLPFVLKICAFLLQSITLFCGFYWKIEVCFTLSYMLTILYNVAFFVVPIWFPSLPDANTFIIPRQTHHSILSLSLVAGIALLIFTGLGLHFFEQSYHLETVSVFFAFVLITNAFEKPNNTYLRWERDGLLIVGTTFSNTLPQDSILHFEVDGDSITLQTKDGITHHIENIEWDTEKMELAKAFLSREKS</sequence>
<evidence type="ECO:0000313" key="3">
    <source>
        <dbReference type="Proteomes" id="UP000184147"/>
    </source>
</evidence>
<keyword evidence="1" id="KW-0812">Transmembrane</keyword>
<dbReference type="OrthoDB" id="9833651at2"/>
<dbReference type="STRING" id="1124188.SAMN05444377_11539"/>
<accession>A0A1M5DIM1</accession>
<evidence type="ECO:0000256" key="1">
    <source>
        <dbReference type="SAM" id="Phobius"/>
    </source>
</evidence>
<name>A0A1M5DIM1_9FLAO</name>
<evidence type="ECO:0008006" key="4">
    <source>
        <dbReference type="Google" id="ProtNLM"/>
    </source>
</evidence>
<protein>
    <recommendedName>
        <fullName evidence="4">PH domain-containing protein</fullName>
    </recommendedName>
</protein>
<evidence type="ECO:0000313" key="2">
    <source>
        <dbReference type="EMBL" id="SHF66837.1"/>
    </source>
</evidence>
<feature type="transmembrane region" description="Helical" evidence="1">
    <location>
        <begin position="33"/>
        <end position="54"/>
    </location>
</feature>
<dbReference type="RefSeq" id="WP_073364648.1">
    <property type="nucleotide sequence ID" value="NZ_FQVQ01000015.1"/>
</dbReference>
<gene>
    <name evidence="2" type="ORF">SAMN05444377_11539</name>
</gene>
<dbReference type="EMBL" id="FQVQ01000015">
    <property type="protein sequence ID" value="SHF66837.1"/>
    <property type="molecule type" value="Genomic_DNA"/>
</dbReference>